<dbReference type="EMBL" id="JBHUIW010000057">
    <property type="protein sequence ID" value="MFD2185128.1"/>
    <property type="molecule type" value="Genomic_DNA"/>
</dbReference>
<organism evidence="6 7">
    <name type="scientific">Rhodoplanes azumiensis</name>
    <dbReference type="NCBI Taxonomy" id="1897628"/>
    <lineage>
        <taxon>Bacteria</taxon>
        <taxon>Pseudomonadati</taxon>
        <taxon>Pseudomonadota</taxon>
        <taxon>Alphaproteobacteria</taxon>
        <taxon>Hyphomicrobiales</taxon>
        <taxon>Nitrobacteraceae</taxon>
        <taxon>Rhodoplanes</taxon>
    </lineage>
</organism>
<evidence type="ECO:0000256" key="1">
    <source>
        <dbReference type="ARBA" id="ARBA00001947"/>
    </source>
</evidence>
<dbReference type="PANTHER" id="PTHR35005:SF1">
    <property type="entry name" value="2-AMINO-5-FORMYLAMINO-6-RIBOSYLAMINOPYRIMIDIN-4(3H)-ONE 5'-MONOPHOSPHATE DEFORMYLASE"/>
    <property type="match status" value="1"/>
</dbReference>
<dbReference type="InterPro" id="IPR024087">
    <property type="entry name" value="Creatininase-like_sf"/>
</dbReference>
<name>A0ABW5AQ68_9BRAD</name>
<evidence type="ECO:0000256" key="4">
    <source>
        <dbReference type="ARBA" id="ARBA00022833"/>
    </source>
</evidence>
<gene>
    <name evidence="6" type="ORF">ACFSOX_23490</name>
</gene>
<dbReference type="RefSeq" id="WP_378480245.1">
    <property type="nucleotide sequence ID" value="NZ_JBHUIW010000057.1"/>
</dbReference>
<evidence type="ECO:0000313" key="7">
    <source>
        <dbReference type="Proteomes" id="UP001597314"/>
    </source>
</evidence>
<evidence type="ECO:0000313" key="6">
    <source>
        <dbReference type="EMBL" id="MFD2185128.1"/>
    </source>
</evidence>
<keyword evidence="2" id="KW-0479">Metal-binding</keyword>
<protein>
    <submittedName>
        <fullName evidence="6">Creatininase family protein</fullName>
    </submittedName>
</protein>
<evidence type="ECO:0000256" key="3">
    <source>
        <dbReference type="ARBA" id="ARBA00022801"/>
    </source>
</evidence>
<keyword evidence="7" id="KW-1185">Reference proteome</keyword>
<keyword evidence="3" id="KW-0378">Hydrolase</keyword>
<proteinExistence type="inferred from homology"/>
<comment type="similarity">
    <text evidence="5">Belongs to the creatininase superfamily.</text>
</comment>
<dbReference type="Pfam" id="PF02633">
    <property type="entry name" value="Creatininase"/>
    <property type="match status" value="1"/>
</dbReference>
<dbReference type="PANTHER" id="PTHR35005">
    <property type="entry name" value="3-DEHYDRO-SCYLLO-INOSOSE HYDROLASE"/>
    <property type="match status" value="1"/>
</dbReference>
<dbReference type="Proteomes" id="UP001597314">
    <property type="component" value="Unassembled WGS sequence"/>
</dbReference>
<dbReference type="Gene3D" id="3.40.50.10310">
    <property type="entry name" value="Creatininase"/>
    <property type="match status" value="1"/>
</dbReference>
<evidence type="ECO:0000256" key="5">
    <source>
        <dbReference type="ARBA" id="ARBA00024029"/>
    </source>
</evidence>
<dbReference type="SUPFAM" id="SSF102215">
    <property type="entry name" value="Creatininase"/>
    <property type="match status" value="1"/>
</dbReference>
<accession>A0ABW5AQ68</accession>
<comment type="caution">
    <text evidence="6">The sequence shown here is derived from an EMBL/GenBank/DDBJ whole genome shotgun (WGS) entry which is preliminary data.</text>
</comment>
<sequence>MLPKRHWGDMTWEDFASGDTARWIAVLPVAAVEQHGPHLPVATDTLIAQAHLDRVAALIPDGLPATLLPVQAIGHSTEHLAFPGTLTLSPETAIRAWTEIGESVFRAGVRKLVIVTSHGGNVQAIDIVARELRARLAMLVVTTHWHRFGYPDGLFTPHEQHHGIHAGDIETSLVLAHRPDAVQMDKARNAESVSVAMEREFRWLHPYTPAPFGWMTQDLHESGAVGDPRPASAEKGVAAIDHAARGFVALLHEVARFDASRLKDGPLG</sequence>
<comment type="cofactor">
    <cofactor evidence="1">
        <name>Zn(2+)</name>
        <dbReference type="ChEBI" id="CHEBI:29105"/>
    </cofactor>
</comment>
<keyword evidence="4" id="KW-0862">Zinc</keyword>
<reference evidence="7" key="1">
    <citation type="journal article" date="2019" name="Int. J. Syst. Evol. Microbiol.">
        <title>The Global Catalogue of Microorganisms (GCM) 10K type strain sequencing project: providing services to taxonomists for standard genome sequencing and annotation.</title>
        <authorList>
            <consortium name="The Broad Institute Genomics Platform"/>
            <consortium name="The Broad Institute Genome Sequencing Center for Infectious Disease"/>
            <person name="Wu L."/>
            <person name="Ma J."/>
        </authorList>
    </citation>
    <scope>NUCLEOTIDE SEQUENCE [LARGE SCALE GENOMIC DNA]</scope>
    <source>
        <strain evidence="7">CGMCC 1.6774</strain>
    </source>
</reference>
<evidence type="ECO:0000256" key="2">
    <source>
        <dbReference type="ARBA" id="ARBA00022723"/>
    </source>
</evidence>
<dbReference type="InterPro" id="IPR003785">
    <property type="entry name" value="Creatininase/forma_Hydrolase"/>
</dbReference>